<dbReference type="RefSeq" id="WP_161444835.1">
    <property type="nucleotide sequence ID" value="NZ_WXWW01000164.1"/>
</dbReference>
<sequence length="462" mass="50976">MRGAHEEVAFICCGGSNHFIGVWGSDSDNNDDDGKNLDGKVTVQVIDGYLSNAQLCVDRNRNAHCNTGELLTEKTNGNGQITISESDSQFPLIARVIAGESSDSDHPGFVWQEAEFYAPAGQTILSPFSTLAYLNDQSLADYAASLNLDANLLSQDYVALKSSNPDAKKVHLYARTMHAMLGETLSDNNLEGQKTWIQNLKNKIQALENGQVDFDAVTLSLDKDNGQFTQSDRVKGIQTFLEGNGGVKFLEWLNASIDIPHQLTFTDEKITDSSIGYIQVGTDYQVSGTSVTMASQPETKIDFVYVSPDIALGYVYSDPSTKFLTFWQSEDDYLNGSTDLVQEDFTGQIWYLLRDAAGPEAKEEEPPVPELNELVFLSATHVSINPMGSDAYEAEWSFTSDPNESFQTLTIQFSNNDSMILDTDVSKAGVTLLKRKIVDDNPQNILMTQNKALAKALHKHWQ</sequence>
<accession>A0A7X4WBH2</accession>
<dbReference type="Proteomes" id="UP000465712">
    <property type="component" value="Unassembled WGS sequence"/>
</dbReference>
<organism evidence="1 2">
    <name type="scientific">Photobacterium halotolerans</name>
    <dbReference type="NCBI Taxonomy" id="265726"/>
    <lineage>
        <taxon>Bacteria</taxon>
        <taxon>Pseudomonadati</taxon>
        <taxon>Pseudomonadota</taxon>
        <taxon>Gammaproteobacteria</taxon>
        <taxon>Vibrionales</taxon>
        <taxon>Vibrionaceae</taxon>
        <taxon>Photobacterium</taxon>
    </lineage>
</organism>
<protein>
    <submittedName>
        <fullName evidence="1">Uncharacterized protein</fullName>
    </submittedName>
</protein>
<name>A0A7X4WBH2_9GAMM</name>
<dbReference type="EMBL" id="WXWW01000164">
    <property type="protein sequence ID" value="NAW65706.1"/>
    <property type="molecule type" value="Genomic_DNA"/>
</dbReference>
<gene>
    <name evidence="1" type="ORF">CAG72_10800</name>
</gene>
<reference evidence="1 2" key="1">
    <citation type="submission" date="2017-05" db="EMBL/GenBank/DDBJ databases">
        <title>High clonality and local adaptation shapes Vibrionaceae linages within an endangered oasis.</title>
        <authorList>
            <person name="Vazquez-Rosas-Landa M."/>
        </authorList>
    </citation>
    <scope>NUCLEOTIDE SEQUENCE [LARGE SCALE GENOMIC DNA]</scope>
    <source>
        <strain evidence="1 2">P46_P4S1P180</strain>
    </source>
</reference>
<dbReference type="AlphaFoldDB" id="A0A7X4WBH2"/>
<proteinExistence type="predicted"/>
<evidence type="ECO:0000313" key="1">
    <source>
        <dbReference type="EMBL" id="NAW65706.1"/>
    </source>
</evidence>
<comment type="caution">
    <text evidence="1">The sequence shown here is derived from an EMBL/GenBank/DDBJ whole genome shotgun (WGS) entry which is preliminary data.</text>
</comment>
<evidence type="ECO:0000313" key="2">
    <source>
        <dbReference type="Proteomes" id="UP000465712"/>
    </source>
</evidence>